<dbReference type="AlphaFoldDB" id="A0A2Z7CMQ9"/>
<comment type="similarity">
    <text evidence="1 3">Belongs to the glycosyl hydrolase 1 family.</text>
</comment>
<dbReference type="Proteomes" id="UP000250235">
    <property type="component" value="Unassembled WGS sequence"/>
</dbReference>
<feature type="active site" description="Nucleophile" evidence="2">
    <location>
        <position position="279"/>
    </location>
</feature>
<dbReference type="GO" id="GO:0005975">
    <property type="term" value="P:carbohydrate metabolic process"/>
    <property type="evidence" value="ECO:0007669"/>
    <property type="project" value="InterPro"/>
</dbReference>
<sequence length="371" mass="42146">MFSDKASFSICPPFVTLFHWDLPQELEDQYRGFLSPLIINDYRDYVELCFKEFGDLVKYWLTANEPFSFADGGYDGGFVGNFAPYRCSPWANCPQGNSATEPYIVAHHILLCHAEAVKIYREKFQATQKGEIGIALVTHWFVPYSKSIADVRAARRVTDFIFGWFADPVVYGDYPKVMRSILGNRLPNFTDDQRKILKGSFDFLGVNYYTGNYASNSPSNAINVSSNTDYMASLTTSKNGVPIGQPTGVGAFFVYPEGLHKLLVYVKETYNNPTIYITENGIGDSNNVTREESITDPQRIDFYNRHLEAVREAIGEGVKVKGFLAWSFLDCFEWNSGYTMRFGLCHVDFQHNLTRTVKNSGIWFKNGLQNK</sequence>
<evidence type="ECO:0000313" key="5">
    <source>
        <dbReference type="Proteomes" id="UP000250235"/>
    </source>
</evidence>
<dbReference type="FunFam" id="3.20.20.80:FF:000041">
    <property type="entry name" value="Beta-glucosidase 7"/>
    <property type="match status" value="1"/>
</dbReference>
<dbReference type="GO" id="GO:0008422">
    <property type="term" value="F:beta-glucosidase activity"/>
    <property type="evidence" value="ECO:0007669"/>
    <property type="project" value="TreeGrafter"/>
</dbReference>
<evidence type="ECO:0000256" key="2">
    <source>
        <dbReference type="PROSITE-ProRule" id="PRU10055"/>
    </source>
</evidence>
<dbReference type="InterPro" id="IPR017853">
    <property type="entry name" value="GH"/>
</dbReference>
<name>A0A2Z7CMQ9_9LAMI</name>
<evidence type="ECO:0000313" key="4">
    <source>
        <dbReference type="EMBL" id="KZV47227.1"/>
    </source>
</evidence>
<dbReference type="SUPFAM" id="SSF51445">
    <property type="entry name" value="(Trans)glycosidases"/>
    <property type="match status" value="1"/>
</dbReference>
<evidence type="ECO:0000256" key="3">
    <source>
        <dbReference type="RuleBase" id="RU003690"/>
    </source>
</evidence>
<dbReference type="Gene3D" id="3.20.20.80">
    <property type="entry name" value="Glycosidases"/>
    <property type="match status" value="1"/>
</dbReference>
<reference evidence="4 5" key="1">
    <citation type="journal article" date="2015" name="Proc. Natl. Acad. Sci. U.S.A.">
        <title>The resurrection genome of Boea hygrometrica: A blueprint for survival of dehydration.</title>
        <authorList>
            <person name="Xiao L."/>
            <person name="Yang G."/>
            <person name="Zhang L."/>
            <person name="Yang X."/>
            <person name="Zhao S."/>
            <person name="Ji Z."/>
            <person name="Zhou Q."/>
            <person name="Hu M."/>
            <person name="Wang Y."/>
            <person name="Chen M."/>
            <person name="Xu Y."/>
            <person name="Jin H."/>
            <person name="Xiao X."/>
            <person name="Hu G."/>
            <person name="Bao F."/>
            <person name="Hu Y."/>
            <person name="Wan P."/>
            <person name="Li L."/>
            <person name="Deng X."/>
            <person name="Kuang T."/>
            <person name="Xiang C."/>
            <person name="Zhu J.K."/>
            <person name="Oliver M.J."/>
            <person name="He Y."/>
        </authorList>
    </citation>
    <scope>NUCLEOTIDE SEQUENCE [LARGE SCALE GENOMIC DNA]</scope>
    <source>
        <strain evidence="5">cv. XS01</strain>
    </source>
</reference>
<dbReference type="Pfam" id="PF00232">
    <property type="entry name" value="Glyco_hydro_1"/>
    <property type="match status" value="1"/>
</dbReference>
<proteinExistence type="inferred from homology"/>
<organism evidence="4 5">
    <name type="scientific">Dorcoceras hygrometricum</name>
    <dbReference type="NCBI Taxonomy" id="472368"/>
    <lineage>
        <taxon>Eukaryota</taxon>
        <taxon>Viridiplantae</taxon>
        <taxon>Streptophyta</taxon>
        <taxon>Embryophyta</taxon>
        <taxon>Tracheophyta</taxon>
        <taxon>Spermatophyta</taxon>
        <taxon>Magnoliopsida</taxon>
        <taxon>eudicotyledons</taxon>
        <taxon>Gunneridae</taxon>
        <taxon>Pentapetalae</taxon>
        <taxon>asterids</taxon>
        <taxon>lamiids</taxon>
        <taxon>Lamiales</taxon>
        <taxon>Gesneriaceae</taxon>
        <taxon>Didymocarpoideae</taxon>
        <taxon>Trichosporeae</taxon>
        <taxon>Loxocarpinae</taxon>
        <taxon>Dorcoceras</taxon>
    </lineage>
</organism>
<dbReference type="PRINTS" id="PR00131">
    <property type="entry name" value="GLHYDRLASE1"/>
</dbReference>
<dbReference type="PANTHER" id="PTHR10353:SF318">
    <property type="entry name" value="BETA-GLUCOSIDASE 31-RELATED"/>
    <property type="match status" value="1"/>
</dbReference>
<dbReference type="InterPro" id="IPR018120">
    <property type="entry name" value="Glyco_hydro_1_AS"/>
</dbReference>
<dbReference type="PANTHER" id="PTHR10353">
    <property type="entry name" value="GLYCOSYL HYDROLASE"/>
    <property type="match status" value="1"/>
</dbReference>
<dbReference type="InterPro" id="IPR001360">
    <property type="entry name" value="Glyco_hydro_1"/>
</dbReference>
<protein>
    <submittedName>
        <fullName evidence="4">Beta-glucosidase 12-like</fullName>
    </submittedName>
</protein>
<gene>
    <name evidence="4" type="ORF">F511_07650</name>
</gene>
<dbReference type="PROSITE" id="PS00572">
    <property type="entry name" value="GLYCOSYL_HYDROL_F1_1"/>
    <property type="match status" value="1"/>
</dbReference>
<keyword evidence="5" id="KW-1185">Reference proteome</keyword>
<dbReference type="OrthoDB" id="65569at2759"/>
<accession>A0A2Z7CMQ9</accession>
<dbReference type="EMBL" id="KQ995303">
    <property type="protein sequence ID" value="KZV47227.1"/>
    <property type="molecule type" value="Genomic_DNA"/>
</dbReference>
<evidence type="ECO:0000256" key="1">
    <source>
        <dbReference type="ARBA" id="ARBA00010838"/>
    </source>
</evidence>